<name>A0ABV5LUA6_9ACTN</name>
<dbReference type="InterPro" id="IPR003593">
    <property type="entry name" value="AAA+_ATPase"/>
</dbReference>
<dbReference type="InterPro" id="IPR003439">
    <property type="entry name" value="ABC_transporter-like_ATP-bd"/>
</dbReference>
<protein>
    <submittedName>
        <fullName evidence="4">ATP-binding cassette domain-containing protein</fullName>
    </submittedName>
</protein>
<dbReference type="GO" id="GO:0005524">
    <property type="term" value="F:ATP binding"/>
    <property type="evidence" value="ECO:0007669"/>
    <property type="project" value="UniProtKB-KW"/>
</dbReference>
<dbReference type="InterPro" id="IPR027417">
    <property type="entry name" value="P-loop_NTPase"/>
</dbReference>
<dbReference type="Proteomes" id="UP001589748">
    <property type="component" value="Unassembled WGS sequence"/>
</dbReference>
<dbReference type="Gene3D" id="3.40.50.300">
    <property type="entry name" value="P-loop containing nucleotide triphosphate hydrolases"/>
    <property type="match status" value="1"/>
</dbReference>
<dbReference type="EMBL" id="JBHMDM010000005">
    <property type="protein sequence ID" value="MFB9377661.1"/>
    <property type="molecule type" value="Genomic_DNA"/>
</dbReference>
<evidence type="ECO:0000313" key="4">
    <source>
        <dbReference type="EMBL" id="MFB9377661.1"/>
    </source>
</evidence>
<comment type="caution">
    <text evidence="4">The sequence shown here is derived from an EMBL/GenBank/DDBJ whole genome shotgun (WGS) entry which is preliminary data.</text>
</comment>
<evidence type="ECO:0000259" key="3">
    <source>
        <dbReference type="SMART" id="SM00382"/>
    </source>
</evidence>
<gene>
    <name evidence="4" type="ORF">ACFFVI_11860</name>
</gene>
<dbReference type="RefSeq" id="WP_380138747.1">
    <property type="nucleotide sequence ID" value="NZ_JBHLUI010000010.1"/>
</dbReference>
<sequence>MSAETPEGTSPGPEAPAEPERAVLAHRLTLPGVRAEPVDLDLPAGGLGVVVGPAGSGRTSLLLAAAGRMRPTGGTLTVLGHDLPRGAGAVRRQAALAEVRGVNELDDALTVEQHVAERLVLHRPWWKPWATRAAVAAQLDRVAAVLTAAQVDRTPLADLPPLRPQAFVSDIDPLERMVLGVVLALVGRPRLLVVDDVDALRRTEDRALAWRALAVLTGPSGVTVLAAATSVDDLPDDVARTVCAITPTTAGPRHLRPRHPEDR</sequence>
<proteinExistence type="predicted"/>
<dbReference type="Pfam" id="PF00005">
    <property type="entry name" value="ABC_tran"/>
    <property type="match status" value="1"/>
</dbReference>
<evidence type="ECO:0000256" key="2">
    <source>
        <dbReference type="ARBA" id="ARBA00022840"/>
    </source>
</evidence>
<feature type="domain" description="AAA+ ATPase" evidence="3">
    <location>
        <begin position="44"/>
        <end position="252"/>
    </location>
</feature>
<evidence type="ECO:0000256" key="1">
    <source>
        <dbReference type="ARBA" id="ARBA00022741"/>
    </source>
</evidence>
<keyword evidence="2 4" id="KW-0067">ATP-binding</keyword>
<dbReference type="SMART" id="SM00382">
    <property type="entry name" value="AAA"/>
    <property type="match status" value="1"/>
</dbReference>
<organism evidence="4 5">
    <name type="scientific">Kineococcus gynurae</name>
    <dbReference type="NCBI Taxonomy" id="452979"/>
    <lineage>
        <taxon>Bacteria</taxon>
        <taxon>Bacillati</taxon>
        <taxon>Actinomycetota</taxon>
        <taxon>Actinomycetes</taxon>
        <taxon>Kineosporiales</taxon>
        <taxon>Kineosporiaceae</taxon>
        <taxon>Kineococcus</taxon>
    </lineage>
</organism>
<reference evidence="4 5" key="1">
    <citation type="submission" date="2024-09" db="EMBL/GenBank/DDBJ databases">
        <authorList>
            <person name="Sun Q."/>
            <person name="Mori K."/>
        </authorList>
    </citation>
    <scope>NUCLEOTIDE SEQUENCE [LARGE SCALE GENOMIC DNA]</scope>
    <source>
        <strain evidence="4 5">TISTR 1856</strain>
    </source>
</reference>
<keyword evidence="5" id="KW-1185">Reference proteome</keyword>
<accession>A0ABV5LUA6</accession>
<dbReference type="SUPFAM" id="SSF52540">
    <property type="entry name" value="P-loop containing nucleoside triphosphate hydrolases"/>
    <property type="match status" value="1"/>
</dbReference>
<evidence type="ECO:0000313" key="5">
    <source>
        <dbReference type="Proteomes" id="UP001589748"/>
    </source>
</evidence>
<keyword evidence="1" id="KW-0547">Nucleotide-binding</keyword>